<dbReference type="InterPro" id="IPR005149">
    <property type="entry name" value="Tscrpt_reg_PadR_N"/>
</dbReference>
<reference evidence="3" key="1">
    <citation type="journal article" date="2019" name="Int. J. Syst. Evol. Microbiol.">
        <title>The Global Catalogue of Microorganisms (GCM) 10K type strain sequencing project: providing services to taxonomists for standard genome sequencing and annotation.</title>
        <authorList>
            <consortium name="The Broad Institute Genomics Platform"/>
            <consortium name="The Broad Institute Genome Sequencing Center for Infectious Disease"/>
            <person name="Wu L."/>
            <person name="Ma J."/>
        </authorList>
    </citation>
    <scope>NUCLEOTIDE SEQUENCE [LARGE SCALE GENOMIC DNA]</scope>
    <source>
        <strain evidence="3">JCM 16544</strain>
    </source>
</reference>
<dbReference type="Pfam" id="PF03551">
    <property type="entry name" value="PadR"/>
    <property type="match status" value="1"/>
</dbReference>
<dbReference type="RefSeq" id="WP_344739420.1">
    <property type="nucleotide sequence ID" value="NZ_BAAAYU010000005.1"/>
</dbReference>
<keyword evidence="3" id="KW-1185">Reference proteome</keyword>
<dbReference type="SUPFAM" id="SSF46785">
    <property type="entry name" value="Winged helix' DNA-binding domain"/>
    <property type="match status" value="1"/>
</dbReference>
<feature type="domain" description="Transcription regulator PadR N-terminal" evidence="1">
    <location>
        <begin position="7"/>
        <end position="81"/>
    </location>
</feature>
<proteinExistence type="predicted"/>
<dbReference type="EMBL" id="BAAAYU010000005">
    <property type="protein sequence ID" value="GAA3641860.1"/>
    <property type="molecule type" value="Genomic_DNA"/>
</dbReference>
<dbReference type="InterPro" id="IPR036390">
    <property type="entry name" value="WH_DNA-bd_sf"/>
</dbReference>
<dbReference type="Gene3D" id="1.10.10.10">
    <property type="entry name" value="Winged helix-like DNA-binding domain superfamily/Winged helix DNA-binding domain"/>
    <property type="match status" value="1"/>
</dbReference>
<dbReference type="PANTHER" id="PTHR43252:SF2">
    <property type="entry name" value="TRANSCRIPTION REGULATOR, PADR-LIKE FAMILY"/>
    <property type="match status" value="1"/>
</dbReference>
<accession>A0ABP7AW06</accession>
<comment type="caution">
    <text evidence="2">The sequence shown here is derived from an EMBL/GenBank/DDBJ whole genome shotgun (WGS) entry which is preliminary data.</text>
</comment>
<evidence type="ECO:0000313" key="3">
    <source>
        <dbReference type="Proteomes" id="UP001501697"/>
    </source>
</evidence>
<sequence>MKFENVVLGVLAMKPFHGYELMKWFDVEGQFIRSNTHHSQIYRELARMVKNGLVEFEIDARDGKPDAKVYRITEMGRQVLMEWVRSPYEPTSRFQDADFNTRFTFAVALDLEAALRVVETELTYRRAQVAKSRVRKRGLVGVQPIDGFDAERYLRYGEQMHYFGADSVDRWMDWLETMRTMITTELESRDAATDTDTDTEEHTA</sequence>
<evidence type="ECO:0000313" key="2">
    <source>
        <dbReference type="EMBL" id="GAA3641860.1"/>
    </source>
</evidence>
<gene>
    <name evidence="2" type="ORF">GCM10022200_27030</name>
</gene>
<dbReference type="Proteomes" id="UP001501697">
    <property type="component" value="Unassembled WGS sequence"/>
</dbReference>
<dbReference type="InterPro" id="IPR036388">
    <property type="entry name" value="WH-like_DNA-bd_sf"/>
</dbReference>
<dbReference type="PANTHER" id="PTHR43252">
    <property type="entry name" value="TRANSCRIPTIONAL REGULATOR YQJI"/>
    <property type="match status" value="1"/>
</dbReference>
<protein>
    <recommendedName>
        <fullName evidence="1">Transcription regulator PadR N-terminal domain-containing protein</fullName>
    </recommendedName>
</protein>
<evidence type="ECO:0000259" key="1">
    <source>
        <dbReference type="Pfam" id="PF03551"/>
    </source>
</evidence>
<organism evidence="2 3">
    <name type="scientific">Microbacterium awajiense</name>
    <dbReference type="NCBI Taxonomy" id="415214"/>
    <lineage>
        <taxon>Bacteria</taxon>
        <taxon>Bacillati</taxon>
        <taxon>Actinomycetota</taxon>
        <taxon>Actinomycetes</taxon>
        <taxon>Micrococcales</taxon>
        <taxon>Microbacteriaceae</taxon>
        <taxon>Microbacterium</taxon>
    </lineage>
</organism>
<name>A0ABP7AW06_9MICO</name>